<name>A0A8T2XHX3_POPDE</name>
<dbReference type="Proteomes" id="UP000807159">
    <property type="component" value="Chromosome 12"/>
</dbReference>
<dbReference type="EMBL" id="JACEGQ020000012">
    <property type="protein sequence ID" value="KAH8492600.1"/>
    <property type="molecule type" value="Genomic_DNA"/>
</dbReference>
<organism evidence="1 2">
    <name type="scientific">Populus deltoides</name>
    <name type="common">Eastern poplar</name>
    <name type="synonym">Eastern cottonwood</name>
    <dbReference type="NCBI Taxonomy" id="3696"/>
    <lineage>
        <taxon>Eukaryota</taxon>
        <taxon>Viridiplantae</taxon>
        <taxon>Streptophyta</taxon>
        <taxon>Embryophyta</taxon>
        <taxon>Tracheophyta</taxon>
        <taxon>Spermatophyta</taxon>
        <taxon>Magnoliopsida</taxon>
        <taxon>eudicotyledons</taxon>
        <taxon>Gunneridae</taxon>
        <taxon>Pentapetalae</taxon>
        <taxon>rosids</taxon>
        <taxon>fabids</taxon>
        <taxon>Malpighiales</taxon>
        <taxon>Salicaceae</taxon>
        <taxon>Saliceae</taxon>
        <taxon>Populus</taxon>
    </lineage>
</organism>
<protein>
    <submittedName>
        <fullName evidence="1">Uncharacterized protein</fullName>
    </submittedName>
</protein>
<sequence>MEMSGLEWKIALRDEEIQRLKNQLTMQDQEIRRLKMIIESAGLGDVFTNLESRYICEIKKPLSLASIENKFGADPVEATLSQDDTLGSAQRGVGKKLGEEDLVGARATVGEREFGKKFGEEDLVGARAKRGFRKKGSCWSKGNTRISEKGGRIVGARATGGEPGFGKKLGEEDLVGARATVRGFRKTFGEEDLVGARATRGFRKKLGELFEQGQQEVSEDLGKSWEKRILLEQGQQEVSEDLGKSWEKRILLEPGQQYEDFGKRLEKRILLEQGQHEDFGKSLEMRMLLEQGQQEVNEDFGKKFGDEDLVGAKGNRAERGFRKKFGDEGLGRRGSCYQLEMILPYAAMH</sequence>
<dbReference type="AlphaFoldDB" id="A0A8T2XHX3"/>
<keyword evidence="2" id="KW-1185">Reference proteome</keyword>
<gene>
    <name evidence="1" type="ORF">H0E87_021982</name>
</gene>
<evidence type="ECO:0000313" key="1">
    <source>
        <dbReference type="EMBL" id="KAH8492600.1"/>
    </source>
</evidence>
<comment type="caution">
    <text evidence="1">The sequence shown here is derived from an EMBL/GenBank/DDBJ whole genome shotgun (WGS) entry which is preliminary data.</text>
</comment>
<evidence type="ECO:0000313" key="2">
    <source>
        <dbReference type="Proteomes" id="UP000807159"/>
    </source>
</evidence>
<proteinExistence type="predicted"/>
<accession>A0A8T2XHX3</accession>
<reference evidence="1" key="1">
    <citation type="journal article" date="2021" name="J. Hered.">
        <title>Genome Assembly of Salicaceae Populus deltoides (Eastern Cottonwood) I-69 Based on Nanopore Sequencing and Hi-C Technologies.</title>
        <authorList>
            <person name="Bai S."/>
            <person name="Wu H."/>
            <person name="Zhang J."/>
            <person name="Pan Z."/>
            <person name="Zhao W."/>
            <person name="Li Z."/>
            <person name="Tong C."/>
        </authorList>
    </citation>
    <scope>NUCLEOTIDE SEQUENCE</scope>
    <source>
        <tissue evidence="1">Leaf</tissue>
    </source>
</reference>